<dbReference type="GO" id="GO:0005576">
    <property type="term" value="C:extracellular region"/>
    <property type="evidence" value="ECO:0007669"/>
    <property type="project" value="UniProtKB-SubCell"/>
</dbReference>
<dbReference type="PANTHER" id="PTHR46698">
    <property type="entry name" value="CROSSVEINLESS 2"/>
    <property type="match status" value="1"/>
</dbReference>
<proteinExistence type="predicted"/>
<keyword evidence="2" id="KW-0964">Secreted</keyword>
<evidence type="ECO:0000259" key="4">
    <source>
        <dbReference type="PROSITE" id="PS50184"/>
    </source>
</evidence>
<evidence type="ECO:0000256" key="2">
    <source>
        <dbReference type="ARBA" id="ARBA00022525"/>
    </source>
</evidence>
<dbReference type="InterPro" id="IPR052424">
    <property type="entry name" value="Kielin_Chordin-BMP_Reg"/>
</dbReference>
<keyword evidence="6" id="KW-1185">Reference proteome</keyword>
<name>A0A9D4SXK8_RHISA</name>
<feature type="domain" description="VWFC" evidence="4">
    <location>
        <begin position="4"/>
        <end position="68"/>
    </location>
</feature>
<evidence type="ECO:0000256" key="3">
    <source>
        <dbReference type="ARBA" id="ARBA00022729"/>
    </source>
</evidence>
<accession>A0A9D4SXK8</accession>
<keyword evidence="3" id="KW-0732">Signal</keyword>
<dbReference type="PROSITE" id="PS50184">
    <property type="entry name" value="VWFC_2"/>
    <property type="match status" value="1"/>
</dbReference>
<dbReference type="SUPFAM" id="SSF57603">
    <property type="entry name" value="FnI-like domain"/>
    <property type="match status" value="1"/>
</dbReference>
<protein>
    <recommendedName>
        <fullName evidence="4">VWFC domain-containing protein</fullName>
    </recommendedName>
</protein>
<dbReference type="EMBL" id="JABSTV010001250">
    <property type="protein sequence ID" value="KAH7957186.1"/>
    <property type="molecule type" value="Genomic_DNA"/>
</dbReference>
<reference evidence="5" key="2">
    <citation type="submission" date="2021-09" db="EMBL/GenBank/DDBJ databases">
        <authorList>
            <person name="Jia N."/>
            <person name="Wang J."/>
            <person name="Shi W."/>
            <person name="Du L."/>
            <person name="Sun Y."/>
            <person name="Zhan W."/>
            <person name="Jiang J."/>
            <person name="Wang Q."/>
            <person name="Zhang B."/>
            <person name="Ji P."/>
            <person name="Sakyi L.B."/>
            <person name="Cui X."/>
            <person name="Yuan T."/>
            <person name="Jiang B."/>
            <person name="Yang W."/>
            <person name="Lam T.T.-Y."/>
            <person name="Chang Q."/>
            <person name="Ding S."/>
            <person name="Wang X."/>
            <person name="Zhu J."/>
            <person name="Ruan X."/>
            <person name="Zhao L."/>
            <person name="Wei J."/>
            <person name="Que T."/>
            <person name="Du C."/>
            <person name="Cheng J."/>
            <person name="Dai P."/>
            <person name="Han X."/>
            <person name="Huang E."/>
            <person name="Gao Y."/>
            <person name="Liu J."/>
            <person name="Shao H."/>
            <person name="Ye R."/>
            <person name="Li L."/>
            <person name="Wei W."/>
            <person name="Wang X."/>
            <person name="Wang C."/>
            <person name="Huo Q."/>
            <person name="Li W."/>
            <person name="Guo W."/>
            <person name="Chen H."/>
            <person name="Chen S."/>
            <person name="Zhou L."/>
            <person name="Zhou L."/>
            <person name="Ni X."/>
            <person name="Tian J."/>
            <person name="Zhou Y."/>
            <person name="Sheng Y."/>
            <person name="Liu T."/>
            <person name="Pan Y."/>
            <person name="Xia L."/>
            <person name="Li J."/>
            <person name="Zhao F."/>
            <person name="Cao W."/>
        </authorList>
    </citation>
    <scope>NUCLEOTIDE SEQUENCE</scope>
    <source>
        <strain evidence="5">Rsan-2018</strain>
        <tissue evidence="5">Larvae</tissue>
    </source>
</reference>
<evidence type="ECO:0000313" key="6">
    <source>
        <dbReference type="Proteomes" id="UP000821837"/>
    </source>
</evidence>
<organism evidence="5 6">
    <name type="scientific">Rhipicephalus sanguineus</name>
    <name type="common">Brown dog tick</name>
    <name type="synonym">Ixodes sanguineus</name>
    <dbReference type="NCBI Taxonomy" id="34632"/>
    <lineage>
        <taxon>Eukaryota</taxon>
        <taxon>Metazoa</taxon>
        <taxon>Ecdysozoa</taxon>
        <taxon>Arthropoda</taxon>
        <taxon>Chelicerata</taxon>
        <taxon>Arachnida</taxon>
        <taxon>Acari</taxon>
        <taxon>Parasitiformes</taxon>
        <taxon>Ixodida</taxon>
        <taxon>Ixodoidea</taxon>
        <taxon>Ixodidae</taxon>
        <taxon>Rhipicephalinae</taxon>
        <taxon>Rhipicephalus</taxon>
        <taxon>Rhipicephalus</taxon>
    </lineage>
</organism>
<sequence>MFALRCFYKSERYEHGDSVETPEPCLNCTCQKGVLVCYLRVCPTIGTPAPGCFTAREAGQCCPSVFCSGKPRLHDCMIITYSFAPRPFNRPHASGIDKVELSARTPSVIVEHTEQSTTAEVDVTTITTDLPSTTTTATKAAIQTPSEAATARRPVTTFTPTITTQQQSVGTSTTPEDVVVTVTAMGITPTATTSLPMETTTTALMDLSGSDHHDKVGVTTPSRLIGQQTERGAKTRTYGRKHSNYEGAFHHYDRYGARGKDTCRALRRGLRFKQEA</sequence>
<comment type="subcellular location">
    <subcellularLocation>
        <location evidence="1">Secreted</location>
    </subcellularLocation>
</comment>
<gene>
    <name evidence="5" type="ORF">HPB52_015916</name>
</gene>
<dbReference type="AlphaFoldDB" id="A0A9D4SXK8"/>
<dbReference type="Gene3D" id="2.10.70.10">
    <property type="entry name" value="Complement Module, domain 1"/>
    <property type="match status" value="1"/>
</dbReference>
<dbReference type="InterPro" id="IPR001007">
    <property type="entry name" value="VWF_dom"/>
</dbReference>
<dbReference type="VEuPathDB" id="VectorBase:RSAN_057318"/>
<evidence type="ECO:0000256" key="1">
    <source>
        <dbReference type="ARBA" id="ARBA00004613"/>
    </source>
</evidence>
<comment type="caution">
    <text evidence="5">The sequence shown here is derived from an EMBL/GenBank/DDBJ whole genome shotgun (WGS) entry which is preliminary data.</text>
</comment>
<evidence type="ECO:0000313" key="5">
    <source>
        <dbReference type="EMBL" id="KAH7957186.1"/>
    </source>
</evidence>
<dbReference type="Proteomes" id="UP000821837">
    <property type="component" value="Unassembled WGS sequence"/>
</dbReference>
<dbReference type="PANTHER" id="PTHR46698:SF3">
    <property type="entry name" value="TENECTIN ISOFORM 1-RELATED"/>
    <property type="match status" value="1"/>
</dbReference>
<reference evidence="5" key="1">
    <citation type="journal article" date="2020" name="Cell">
        <title>Large-Scale Comparative Analyses of Tick Genomes Elucidate Their Genetic Diversity and Vector Capacities.</title>
        <authorList>
            <consortium name="Tick Genome and Microbiome Consortium (TIGMIC)"/>
            <person name="Jia N."/>
            <person name="Wang J."/>
            <person name="Shi W."/>
            <person name="Du L."/>
            <person name="Sun Y."/>
            <person name="Zhan W."/>
            <person name="Jiang J.F."/>
            <person name="Wang Q."/>
            <person name="Zhang B."/>
            <person name="Ji P."/>
            <person name="Bell-Sakyi L."/>
            <person name="Cui X.M."/>
            <person name="Yuan T.T."/>
            <person name="Jiang B.G."/>
            <person name="Yang W.F."/>
            <person name="Lam T.T."/>
            <person name="Chang Q.C."/>
            <person name="Ding S.J."/>
            <person name="Wang X.J."/>
            <person name="Zhu J.G."/>
            <person name="Ruan X.D."/>
            <person name="Zhao L."/>
            <person name="Wei J.T."/>
            <person name="Ye R.Z."/>
            <person name="Que T.C."/>
            <person name="Du C.H."/>
            <person name="Zhou Y.H."/>
            <person name="Cheng J.X."/>
            <person name="Dai P.F."/>
            <person name="Guo W.B."/>
            <person name="Han X.H."/>
            <person name="Huang E.J."/>
            <person name="Li L.F."/>
            <person name="Wei W."/>
            <person name="Gao Y.C."/>
            <person name="Liu J.Z."/>
            <person name="Shao H.Z."/>
            <person name="Wang X."/>
            <person name="Wang C.C."/>
            <person name="Yang T.C."/>
            <person name="Huo Q.B."/>
            <person name="Li W."/>
            <person name="Chen H.Y."/>
            <person name="Chen S.E."/>
            <person name="Zhou L.G."/>
            <person name="Ni X.B."/>
            <person name="Tian J.H."/>
            <person name="Sheng Y."/>
            <person name="Liu T."/>
            <person name="Pan Y.S."/>
            <person name="Xia L.Y."/>
            <person name="Li J."/>
            <person name="Zhao F."/>
            <person name="Cao W.C."/>
        </authorList>
    </citation>
    <scope>NUCLEOTIDE SEQUENCE</scope>
    <source>
        <strain evidence="5">Rsan-2018</strain>
    </source>
</reference>